<dbReference type="Proteomes" id="UP000216311">
    <property type="component" value="Unassembled WGS sequence"/>
</dbReference>
<dbReference type="OrthoDB" id="4382201at2"/>
<gene>
    <name evidence="3" type="ORF">CGZ93_12585</name>
</gene>
<feature type="compositionally biased region" description="Basic and acidic residues" evidence="1">
    <location>
        <begin position="514"/>
        <end position="525"/>
    </location>
</feature>
<dbReference type="RefSeq" id="WP_094364521.1">
    <property type="nucleotide sequence ID" value="NZ_NMVQ01000027.1"/>
</dbReference>
<dbReference type="EMBL" id="NMVQ01000027">
    <property type="protein sequence ID" value="OYO19836.1"/>
    <property type="molecule type" value="Genomic_DNA"/>
</dbReference>
<feature type="region of interest" description="Disordered" evidence="1">
    <location>
        <begin position="183"/>
        <end position="214"/>
    </location>
</feature>
<dbReference type="AlphaFoldDB" id="A0A255GY60"/>
<keyword evidence="4" id="KW-1185">Reference proteome</keyword>
<evidence type="ECO:0000259" key="2">
    <source>
        <dbReference type="Pfam" id="PF03432"/>
    </source>
</evidence>
<accession>A0A255GY60</accession>
<dbReference type="InterPro" id="IPR005094">
    <property type="entry name" value="Endonuclease_MobA/VirD2"/>
</dbReference>
<evidence type="ECO:0000313" key="3">
    <source>
        <dbReference type="EMBL" id="OYO19836.1"/>
    </source>
</evidence>
<reference evidence="3 4" key="1">
    <citation type="submission" date="2017-07" db="EMBL/GenBank/DDBJ databases">
        <title>Draft whole genome sequences of clinical Proprionibacteriaceae strains.</title>
        <authorList>
            <person name="Bernier A.-M."/>
            <person name="Bernard K."/>
            <person name="Domingo M.-C."/>
        </authorList>
    </citation>
    <scope>NUCLEOTIDE SEQUENCE [LARGE SCALE GENOMIC DNA]</scope>
    <source>
        <strain evidence="3 4">NML 130396</strain>
    </source>
</reference>
<sequence>MIAKVLKAKDTPGLLHYLFGPGRANEHVNQRVVAGSNDLQLVFGQLIPGGERLSNVEQRLLADKIDEHWLLQRAVQHAGSVPVRGADREGGAPHVVHAILSVKAEDDGELAEEKWCAIAADYIEAMQWHGCEWVAVHHGPSSEGHDHVHLVINRVRPDGSWASVYHDWKRSTEAARALEERHGLHRLHDHGDSRGMPGYSQGERRRAQAEGGPGERYILEQQVRVAATGARDEIEFLAGLRAAGVRVRPRYGSGGRESVVGYSVTMGSSTGEAPVWFSGGRLARDLTLPKLRARWEPRSAEDVVAAWRRLDRSAPQAEGAEYPGRALGDEPVQVAREATRLLQAMAREDARNERAWAAAAGDTAAWSSALGQHLQDPRLLTAARTLARSAQRPGGGSPPPRPVGVSRMIRQLMMAQSGHDLMGWMAVIEALGRASQAIADAHLARGELLAAQRVLSATRDIWAAVDDVAHQDALTAQQAPQRAASAAVDAAFPAITESPTQTPRPGAGRGTAQPRDHTRGRGHER</sequence>
<proteinExistence type="predicted"/>
<dbReference type="Pfam" id="PF03432">
    <property type="entry name" value="Relaxase"/>
    <property type="match status" value="1"/>
</dbReference>
<comment type="caution">
    <text evidence="3">The sequence shown here is derived from an EMBL/GenBank/DDBJ whole genome shotgun (WGS) entry which is preliminary data.</text>
</comment>
<feature type="region of interest" description="Disordered" evidence="1">
    <location>
        <begin position="484"/>
        <end position="525"/>
    </location>
</feature>
<evidence type="ECO:0000256" key="1">
    <source>
        <dbReference type="SAM" id="MobiDB-lite"/>
    </source>
</evidence>
<feature type="compositionally biased region" description="Low complexity" evidence="1">
    <location>
        <begin position="484"/>
        <end position="494"/>
    </location>
</feature>
<protein>
    <recommendedName>
        <fullName evidence="2">MobA/VirD2-like nuclease domain-containing protein</fullName>
    </recommendedName>
</protein>
<name>A0A255GY60_9ACTN</name>
<evidence type="ECO:0000313" key="4">
    <source>
        <dbReference type="Proteomes" id="UP000216311"/>
    </source>
</evidence>
<organism evidence="3 4">
    <name type="scientific">Enemella dayhoffiae</name>
    <dbReference type="NCBI Taxonomy" id="2016507"/>
    <lineage>
        <taxon>Bacteria</taxon>
        <taxon>Bacillati</taxon>
        <taxon>Actinomycetota</taxon>
        <taxon>Actinomycetes</taxon>
        <taxon>Propionibacteriales</taxon>
        <taxon>Propionibacteriaceae</taxon>
        <taxon>Enemella</taxon>
    </lineage>
</organism>
<feature type="domain" description="MobA/VirD2-like nuclease" evidence="2">
    <location>
        <begin position="94"/>
        <end position="184"/>
    </location>
</feature>